<keyword evidence="3" id="KW-0804">Transcription</keyword>
<gene>
    <name evidence="5" type="ordered locus">Solca_0878</name>
</gene>
<evidence type="ECO:0000313" key="6">
    <source>
        <dbReference type="Proteomes" id="UP000007590"/>
    </source>
</evidence>
<evidence type="ECO:0000313" key="5">
    <source>
        <dbReference type="EMBL" id="AFD05993.1"/>
    </source>
</evidence>
<organism evidence="5 6">
    <name type="scientific">Solitalea canadensis (strain ATCC 29591 / DSM 3403 / JCM 21819 / LMG 8368 / NBRC 15130 / NCIMB 12057 / USAM 9D)</name>
    <name type="common">Flexibacter canadensis</name>
    <dbReference type="NCBI Taxonomy" id="929556"/>
    <lineage>
        <taxon>Bacteria</taxon>
        <taxon>Pseudomonadati</taxon>
        <taxon>Bacteroidota</taxon>
        <taxon>Sphingobacteriia</taxon>
        <taxon>Sphingobacteriales</taxon>
        <taxon>Sphingobacteriaceae</taxon>
        <taxon>Solitalea</taxon>
    </lineage>
</organism>
<keyword evidence="1" id="KW-0805">Transcription regulation</keyword>
<evidence type="ECO:0000259" key="4">
    <source>
        <dbReference type="PROSITE" id="PS50043"/>
    </source>
</evidence>
<proteinExistence type="predicted"/>
<dbReference type="SUPFAM" id="SSF46894">
    <property type="entry name" value="C-terminal effector domain of the bipartite response regulators"/>
    <property type="match status" value="1"/>
</dbReference>
<reference evidence="5" key="1">
    <citation type="submission" date="2012-02" db="EMBL/GenBank/DDBJ databases">
        <title>The complete genome of Solitalea canadensis DSM 3403.</title>
        <authorList>
            <consortium name="US DOE Joint Genome Institute (JGI-PGF)"/>
            <person name="Lucas S."/>
            <person name="Copeland A."/>
            <person name="Lapidus A."/>
            <person name="Glavina del Rio T."/>
            <person name="Dalin E."/>
            <person name="Tice H."/>
            <person name="Bruce D."/>
            <person name="Goodwin L."/>
            <person name="Pitluck S."/>
            <person name="Peters L."/>
            <person name="Ovchinnikova G."/>
            <person name="Lu M."/>
            <person name="Kyrpides N."/>
            <person name="Mavromatis K."/>
            <person name="Ivanova N."/>
            <person name="Brettin T."/>
            <person name="Detter J.C."/>
            <person name="Han C."/>
            <person name="Larimer F."/>
            <person name="Land M."/>
            <person name="Hauser L."/>
            <person name="Markowitz V."/>
            <person name="Cheng J.-F."/>
            <person name="Hugenholtz P."/>
            <person name="Woyke T."/>
            <person name="Wu D."/>
            <person name="Spring S."/>
            <person name="Schroeder M."/>
            <person name="Kopitz M."/>
            <person name="Brambilla E."/>
            <person name="Klenk H.-P."/>
            <person name="Eisen J.A."/>
        </authorList>
    </citation>
    <scope>NUCLEOTIDE SEQUENCE</scope>
    <source>
        <strain evidence="5">DSM 3403</strain>
    </source>
</reference>
<dbReference type="SMART" id="SM00421">
    <property type="entry name" value="HTH_LUXR"/>
    <property type="match status" value="1"/>
</dbReference>
<dbReference type="InterPro" id="IPR036388">
    <property type="entry name" value="WH-like_DNA-bd_sf"/>
</dbReference>
<dbReference type="Pfam" id="PF00196">
    <property type="entry name" value="GerE"/>
    <property type="match status" value="1"/>
</dbReference>
<dbReference type="PRINTS" id="PR00038">
    <property type="entry name" value="HTHLUXR"/>
</dbReference>
<dbReference type="Gene3D" id="1.10.10.10">
    <property type="entry name" value="Winged helix-like DNA-binding domain superfamily/Winged helix DNA-binding domain"/>
    <property type="match status" value="1"/>
</dbReference>
<dbReference type="STRING" id="929556.Solca_0878"/>
<dbReference type="KEGG" id="scn:Solca_0878"/>
<protein>
    <submittedName>
        <fullName evidence="5">Response regulator containing a CheY-like receiver domain and an HTH DNA-binding domain</fullName>
    </submittedName>
</protein>
<dbReference type="InterPro" id="IPR000792">
    <property type="entry name" value="Tscrpt_reg_LuxR_C"/>
</dbReference>
<dbReference type="GO" id="GO:0003677">
    <property type="term" value="F:DNA binding"/>
    <property type="evidence" value="ECO:0007669"/>
    <property type="project" value="UniProtKB-KW"/>
</dbReference>
<dbReference type="PROSITE" id="PS50043">
    <property type="entry name" value="HTH_LUXR_2"/>
    <property type="match status" value="1"/>
</dbReference>
<evidence type="ECO:0000256" key="2">
    <source>
        <dbReference type="ARBA" id="ARBA00023125"/>
    </source>
</evidence>
<evidence type="ECO:0000256" key="1">
    <source>
        <dbReference type="ARBA" id="ARBA00023015"/>
    </source>
</evidence>
<evidence type="ECO:0000256" key="3">
    <source>
        <dbReference type="ARBA" id="ARBA00023163"/>
    </source>
</evidence>
<name>H8KPU5_SOLCM</name>
<dbReference type="RefSeq" id="WP_014679221.1">
    <property type="nucleotide sequence ID" value="NC_017770.1"/>
</dbReference>
<sequence length="198" mass="22746">MKRPINQTIPAGLLDGNCELFAHGEDVFATYSGTVYAFKDFPEELINVIKEDMYSHPEAIEALIDHEMVTDDEMLWQYIRCRFGGFDGKPDITYNNSTPTRSYQIEHTEYWECGFRGNCPMEGRLCASIKVKNGYLTPREIEILKLFGDGLLDKEVADKLNISIGTVPSFKKRIQEKTGMVRKTDFTRIAFELNLIQR</sequence>
<dbReference type="AlphaFoldDB" id="H8KPU5"/>
<dbReference type="HOGENOM" id="CLU_120890_0_0_10"/>
<keyword evidence="6" id="KW-1185">Reference proteome</keyword>
<dbReference type="CDD" id="cd06170">
    <property type="entry name" value="LuxR_C_like"/>
    <property type="match status" value="1"/>
</dbReference>
<dbReference type="Proteomes" id="UP000007590">
    <property type="component" value="Chromosome"/>
</dbReference>
<accession>H8KPU5</accession>
<dbReference type="PANTHER" id="PTHR44688:SF16">
    <property type="entry name" value="DNA-BINDING TRANSCRIPTIONAL ACTIVATOR DEVR_DOSR"/>
    <property type="match status" value="1"/>
</dbReference>
<dbReference type="eggNOG" id="COG2197">
    <property type="taxonomic scope" value="Bacteria"/>
</dbReference>
<dbReference type="InterPro" id="IPR016032">
    <property type="entry name" value="Sig_transdc_resp-reg_C-effctor"/>
</dbReference>
<dbReference type="PANTHER" id="PTHR44688">
    <property type="entry name" value="DNA-BINDING TRANSCRIPTIONAL ACTIVATOR DEVR_DOSR"/>
    <property type="match status" value="1"/>
</dbReference>
<dbReference type="GO" id="GO:0006355">
    <property type="term" value="P:regulation of DNA-templated transcription"/>
    <property type="evidence" value="ECO:0007669"/>
    <property type="project" value="InterPro"/>
</dbReference>
<feature type="domain" description="HTH luxR-type" evidence="4">
    <location>
        <begin position="129"/>
        <end position="194"/>
    </location>
</feature>
<keyword evidence="2 5" id="KW-0238">DNA-binding</keyword>
<dbReference type="EMBL" id="CP003349">
    <property type="protein sequence ID" value="AFD05993.1"/>
    <property type="molecule type" value="Genomic_DNA"/>
</dbReference>